<dbReference type="EMBL" id="CP013729">
    <property type="protein sequence ID" value="ALV07509.1"/>
    <property type="molecule type" value="Genomic_DNA"/>
</dbReference>
<gene>
    <name evidence="1" type="ORF">RD2015_3048</name>
</gene>
<dbReference type="Proteomes" id="UP000060699">
    <property type="component" value="Chromosome"/>
</dbReference>
<organism evidence="1 2">
    <name type="scientific">Roseateles depolymerans</name>
    <dbReference type="NCBI Taxonomy" id="76731"/>
    <lineage>
        <taxon>Bacteria</taxon>
        <taxon>Pseudomonadati</taxon>
        <taxon>Pseudomonadota</taxon>
        <taxon>Betaproteobacteria</taxon>
        <taxon>Burkholderiales</taxon>
        <taxon>Sphaerotilaceae</taxon>
        <taxon>Roseateles</taxon>
    </lineage>
</organism>
<dbReference type="KEGG" id="rdp:RD2015_3048"/>
<evidence type="ECO:0000313" key="1">
    <source>
        <dbReference type="EMBL" id="ALV07509.1"/>
    </source>
</evidence>
<reference evidence="1 2" key="1">
    <citation type="submission" date="2015-12" db="EMBL/GenBank/DDBJ databases">
        <title>Complete genome of Roseateles depolymerans KCTC 42856.</title>
        <authorList>
            <person name="Kim K.M."/>
        </authorList>
    </citation>
    <scope>NUCLEOTIDE SEQUENCE [LARGE SCALE GENOMIC DNA]</scope>
    <source>
        <strain evidence="1 2">KCTC 42856</strain>
    </source>
</reference>
<evidence type="ECO:0000313" key="2">
    <source>
        <dbReference type="Proteomes" id="UP000060699"/>
    </source>
</evidence>
<dbReference type="STRING" id="76731.RD2015_3048"/>
<accession>A0A0U3E2V0</accession>
<dbReference type="AlphaFoldDB" id="A0A0U3E2V0"/>
<name>A0A0U3E2V0_9BURK</name>
<sequence>MAWPLIAPKVLQRHPKPPKHGTICESPESIAAAPVVLTPAELAFRMASVGYGAYAHYGVTWLLSGKPLTASEVVDLRRLTAARLSVVHRAYRMAPGMTAAGMPTVDLVQRSIYPLIESTERGSVSFVLGCAMAEVCAPNALNTRPGFTAAKLWHLFHVNLIQAASTCATVLKVDMTTRQKTDFVGIDSALGTLHIFEAKGSGDGFDGSRVSDGLSQCEAVEGIRVMGGALEQPASLNVCVSYLHGGRVCSAVYQLTGARSASSAPGSPTATPAPPNKSEVTSALELLLGTKLMGTYLMLRGADVEQTVGRWTVFDIASQAGEGAEAIRVALPSALWTQLGDFWERAEQAMASVGDYVKLRYKLTSVSVTDAWPERRSVLKDRLSGLGKSMLQLLETDLQQDGVRASEDELPEDFELSGVEPWLAFERALSAGT</sequence>
<protein>
    <submittedName>
        <fullName evidence="1">Uncharacterized protein</fullName>
    </submittedName>
</protein>
<proteinExistence type="predicted"/>
<keyword evidence="2" id="KW-1185">Reference proteome</keyword>